<accession>A0A7R9Q9B9</accession>
<reference evidence="13" key="1">
    <citation type="submission" date="2020-11" db="EMBL/GenBank/DDBJ databases">
        <authorList>
            <person name="Tran Van P."/>
        </authorList>
    </citation>
    <scope>NUCLEOTIDE SEQUENCE</scope>
</reference>
<evidence type="ECO:0000256" key="2">
    <source>
        <dbReference type="ARBA" id="ARBA00022448"/>
    </source>
</evidence>
<feature type="transmembrane region" description="Helical" evidence="11">
    <location>
        <begin position="700"/>
        <end position="718"/>
    </location>
</feature>
<evidence type="ECO:0000313" key="13">
    <source>
        <dbReference type="EMBL" id="CAD7637103.1"/>
    </source>
</evidence>
<protein>
    <recommendedName>
        <fullName evidence="12">Membrane insertase YidC/Oxa/ALB C-terminal domain-containing protein</fullName>
    </recommendedName>
</protein>
<dbReference type="PRINTS" id="PR00762">
    <property type="entry name" value="CLCHANNEL"/>
</dbReference>
<dbReference type="PROSITE" id="PS50082">
    <property type="entry name" value="WD_REPEATS_2"/>
    <property type="match status" value="1"/>
</dbReference>
<dbReference type="Gene3D" id="2.130.10.10">
    <property type="entry name" value="YVTN repeat-like/Quinoprotein amine dehydrogenase"/>
    <property type="match status" value="1"/>
</dbReference>
<dbReference type="SMART" id="SM00320">
    <property type="entry name" value="WD40"/>
    <property type="match status" value="4"/>
</dbReference>
<dbReference type="InterPro" id="IPR046342">
    <property type="entry name" value="CBS_dom_sf"/>
</dbReference>
<keyword evidence="6" id="KW-0406">Ion transport</keyword>
<dbReference type="InterPro" id="IPR001680">
    <property type="entry name" value="WD40_rpt"/>
</dbReference>
<feature type="transmembrane region" description="Helical" evidence="11">
    <location>
        <begin position="657"/>
        <end position="680"/>
    </location>
</feature>
<evidence type="ECO:0000313" key="14">
    <source>
        <dbReference type="Proteomes" id="UP000728032"/>
    </source>
</evidence>
<dbReference type="InterPro" id="IPR015943">
    <property type="entry name" value="WD40/YVTN_repeat-like_dom_sf"/>
</dbReference>
<feature type="repeat" description="WD" evidence="9">
    <location>
        <begin position="510"/>
        <end position="552"/>
    </location>
</feature>
<evidence type="ECO:0000256" key="11">
    <source>
        <dbReference type="SAM" id="Phobius"/>
    </source>
</evidence>
<proteinExistence type="inferred from homology"/>
<keyword evidence="14" id="KW-1185">Reference proteome</keyword>
<dbReference type="SUPFAM" id="SSF54631">
    <property type="entry name" value="CBS-domain pair"/>
    <property type="match status" value="1"/>
</dbReference>
<keyword evidence="9" id="KW-0853">WD repeat</keyword>
<feature type="transmembrane region" description="Helical" evidence="11">
    <location>
        <begin position="961"/>
        <end position="982"/>
    </location>
</feature>
<evidence type="ECO:0000256" key="9">
    <source>
        <dbReference type="PROSITE-ProRule" id="PRU00221"/>
    </source>
</evidence>
<evidence type="ECO:0000256" key="10">
    <source>
        <dbReference type="RuleBase" id="RU003945"/>
    </source>
</evidence>
<dbReference type="GO" id="GO:0005247">
    <property type="term" value="F:voltage-gated chloride channel activity"/>
    <property type="evidence" value="ECO:0007669"/>
    <property type="project" value="TreeGrafter"/>
</dbReference>
<dbReference type="InterPro" id="IPR050970">
    <property type="entry name" value="Cl_channel_volt-gated"/>
</dbReference>
<comment type="similarity">
    <text evidence="10">Belongs to the OXA1/ALB3/YidC family.</text>
</comment>
<dbReference type="PANTHER" id="PTHR45720:SF10">
    <property type="entry name" value="CHLORIDE CHANNEL PROTEIN 2"/>
    <property type="match status" value="1"/>
</dbReference>
<evidence type="ECO:0000256" key="8">
    <source>
        <dbReference type="ARBA" id="ARBA00023214"/>
    </source>
</evidence>
<dbReference type="InterPro" id="IPR014743">
    <property type="entry name" value="Cl-channel_core"/>
</dbReference>
<feature type="transmembrane region" description="Helical" evidence="11">
    <location>
        <begin position="896"/>
        <end position="920"/>
    </location>
</feature>
<gene>
    <name evidence="13" type="ORF">ONB1V03_LOCUS612</name>
</gene>
<feature type="transmembrane region" description="Helical" evidence="11">
    <location>
        <begin position="1245"/>
        <end position="1268"/>
    </location>
</feature>
<dbReference type="EMBL" id="CAJPVJ010000049">
    <property type="protein sequence ID" value="CAG2159627.1"/>
    <property type="molecule type" value="Genomic_DNA"/>
</dbReference>
<feature type="domain" description="Membrane insertase YidC/Oxa/ALB C-terminal" evidence="12">
    <location>
        <begin position="24"/>
        <end position="218"/>
    </location>
</feature>
<evidence type="ECO:0000256" key="3">
    <source>
        <dbReference type="ARBA" id="ARBA00022692"/>
    </source>
</evidence>
<evidence type="ECO:0000256" key="7">
    <source>
        <dbReference type="ARBA" id="ARBA00023136"/>
    </source>
</evidence>
<keyword evidence="8" id="KW-0868">Chloride</keyword>
<name>A0A7R9Q9B9_9ACAR</name>
<comment type="subcellular location">
    <subcellularLocation>
        <location evidence="1 10">Membrane</location>
        <topology evidence="1 10">Multi-pass membrane protein</topology>
    </subcellularLocation>
</comment>
<dbReference type="PANTHER" id="PTHR45720">
    <property type="entry name" value="CHLORIDE CHANNEL PROTEIN 2"/>
    <property type="match status" value="1"/>
</dbReference>
<dbReference type="Pfam" id="PF02096">
    <property type="entry name" value="60KD_IMP"/>
    <property type="match status" value="1"/>
</dbReference>
<sequence length="1299" mass="145934">MASNWTPIGWVLHLLEGLHQTMPWYATIAVATLFLRICMFPLVIKAQRNAMKMNQIMPELQELQQKSTNARLSGNQLEFAKYATQQQELMAKHDISPFKNILVPMAQAPVFVSFFLTLRRMAHLPVESLKVGGILWFVDLTVPDAFHVLPIITSLSLWAALELGVESGVSANTSTVIRTMMRVIPVVTLVFIWNFESAILMYWCSSNFISLLQVLLLKQPAIRQYLKIPAQIKYKPEDLPVKKKAIKESMDNSKVYKKIEDRKRIDEMNFKRAAIGPITLTKRYNNLMYRTFHSSQSRRWLCGTYGAKHNNQLSLWCTTDATNEATDGYNRELKRVVSVPLVADVTQINVIDNSTAAVSQANGQLLYLEYSDKEFRLRHKWDSIDGYSANDSVFNPSTNELITCGDNGVIRVFNLDNYSSEMRSKCLTQNSLKAIDLLSRNEVICGTSSGHLKVYDYRNQSVVVSMANELSVMTCVGRNPNISHLISCGNDVGVLSIWDLRNSGRQLLQVSAHSALVSQLNYKANEPNVLMTSSYDGSLLRWNISSATQLESVDAIVGREGGSAINSFDINSSDEIMFAADNEVLYLVVVNLMVTENAIREAKEFCHGLRAVVNSQKSNKLREERQKETKSKANLNSHFATNVIQKMVSIAELGGDWILLAILAIILAFLSFVMDIIIHFCFNLRDWLTYNITEVFAYKYLIWIAFALCLIMSSAIFVRYVSPQAAGSGVGEMKVILRGVVLKEYLSFKTLIAKGVDYLSAKKGLSLHHKLIAVACAVGVATTFAAPVGGVLYSIEIVSVFFSVRSYWMGFFASTIGALFWRLFTVWFQLEDNITHIFKTNFRREYPYETLELVLFAILGALAGLSAYLFVTIQRHIVLFNRKRTPFHIILQKYPLIYPALVTIIICLLSFPEALGQFYASWLSSEQSMHELFSNFTWGLIADQIDKDDIIDNWRTKSTSIYTNTFLFFVMNLLVVALGSTLPVPCGLIIPSFKIGAGLGRFYGEWMAYLFPKGVNPFYDRTNLPIIAGAYAVAGSAAFAGANTGALSSAVIIFEVTGQMTHLLPVIVSVITATLVAQRLGPSIYDSLIKLKKLPYLPPMVQSSSAHRIFVQDFMERDLLYIWEGCSYRYLRHLLNSKKHLNIYPYVKSPESMILLGTVERIELQNLLETHLSKELMIEDLKSKPSVHGLNKPSPSCPIHGQQQQPRFQVATIPENEVLEITSVGVIWDAGKLIISPEYIQAHNMFSLLGLQVAFVTVLGRLIGVVALKEIRKAIENMNSGELPRKRSDSSPESQPLNE</sequence>
<keyword evidence="7 11" id="KW-0472">Membrane</keyword>
<keyword evidence="3 10" id="KW-0812">Transmembrane</keyword>
<dbReference type="Proteomes" id="UP000728032">
    <property type="component" value="Unassembled WGS sequence"/>
</dbReference>
<evidence type="ECO:0000256" key="5">
    <source>
        <dbReference type="ARBA" id="ARBA00022989"/>
    </source>
</evidence>
<feature type="transmembrane region" description="Helical" evidence="11">
    <location>
        <begin position="24"/>
        <end position="44"/>
    </location>
</feature>
<organism evidence="13">
    <name type="scientific">Oppiella nova</name>
    <dbReference type="NCBI Taxonomy" id="334625"/>
    <lineage>
        <taxon>Eukaryota</taxon>
        <taxon>Metazoa</taxon>
        <taxon>Ecdysozoa</taxon>
        <taxon>Arthropoda</taxon>
        <taxon>Chelicerata</taxon>
        <taxon>Arachnida</taxon>
        <taxon>Acari</taxon>
        <taxon>Acariformes</taxon>
        <taxon>Sarcoptiformes</taxon>
        <taxon>Oribatida</taxon>
        <taxon>Brachypylina</taxon>
        <taxon>Oppioidea</taxon>
        <taxon>Oppiidae</taxon>
        <taxon>Oppiella</taxon>
    </lineage>
</organism>
<keyword evidence="4" id="KW-0677">Repeat</keyword>
<evidence type="ECO:0000256" key="1">
    <source>
        <dbReference type="ARBA" id="ARBA00004141"/>
    </source>
</evidence>
<evidence type="ECO:0000256" key="6">
    <source>
        <dbReference type="ARBA" id="ARBA00023065"/>
    </source>
</evidence>
<keyword evidence="5 11" id="KW-1133">Transmembrane helix</keyword>
<dbReference type="SUPFAM" id="SSF50978">
    <property type="entry name" value="WD40 repeat-like"/>
    <property type="match status" value="1"/>
</dbReference>
<feature type="transmembrane region" description="Helical" evidence="11">
    <location>
        <begin position="851"/>
        <end position="871"/>
    </location>
</feature>
<evidence type="ECO:0000259" key="12">
    <source>
        <dbReference type="Pfam" id="PF02096"/>
    </source>
</evidence>
<keyword evidence="2" id="KW-0813">Transport</keyword>
<dbReference type="CDD" id="cd20069">
    <property type="entry name" value="5TM_Oxa1-like"/>
    <property type="match status" value="1"/>
</dbReference>
<dbReference type="SUPFAM" id="SSF81340">
    <property type="entry name" value="Clc chloride channel"/>
    <property type="match status" value="1"/>
</dbReference>
<dbReference type="InterPro" id="IPR036322">
    <property type="entry name" value="WD40_repeat_dom_sf"/>
</dbReference>
<dbReference type="OrthoDB" id="4564at2759"/>
<dbReference type="NCBIfam" id="TIGR03592">
    <property type="entry name" value="yidC_oxa1_cterm"/>
    <property type="match status" value="1"/>
</dbReference>
<dbReference type="InterPro" id="IPR001807">
    <property type="entry name" value="ClC"/>
</dbReference>
<dbReference type="Gene3D" id="1.10.3080.10">
    <property type="entry name" value="Clc chloride channel"/>
    <property type="match status" value="1"/>
</dbReference>
<feature type="transmembrane region" description="Helical" evidence="11">
    <location>
        <begin position="771"/>
        <end position="795"/>
    </location>
</feature>
<evidence type="ECO:0000256" key="4">
    <source>
        <dbReference type="ARBA" id="ARBA00022737"/>
    </source>
</evidence>
<dbReference type="Pfam" id="PF00654">
    <property type="entry name" value="Voltage_CLC"/>
    <property type="match status" value="1"/>
</dbReference>
<dbReference type="Gene3D" id="3.10.580.10">
    <property type="entry name" value="CBS-domain"/>
    <property type="match status" value="1"/>
</dbReference>
<feature type="transmembrane region" description="Helical" evidence="11">
    <location>
        <begin position="807"/>
        <end position="830"/>
    </location>
</feature>
<dbReference type="InterPro" id="IPR028055">
    <property type="entry name" value="YidC/Oxa/ALB_C"/>
</dbReference>
<dbReference type="GO" id="GO:0005886">
    <property type="term" value="C:plasma membrane"/>
    <property type="evidence" value="ECO:0007669"/>
    <property type="project" value="TreeGrafter"/>
</dbReference>
<dbReference type="EMBL" id="OC914874">
    <property type="protein sequence ID" value="CAD7637103.1"/>
    <property type="molecule type" value="Genomic_DNA"/>
</dbReference>